<dbReference type="Gene3D" id="3.60.130.10">
    <property type="entry name" value="Clavaminate synthase-like"/>
    <property type="match status" value="1"/>
</dbReference>
<dbReference type="GO" id="GO:0016491">
    <property type="term" value="F:oxidoreductase activity"/>
    <property type="evidence" value="ECO:0007669"/>
    <property type="project" value="UniProtKB-KW"/>
</dbReference>
<dbReference type="InterPro" id="IPR050411">
    <property type="entry name" value="AlphaKG_dependent_hydroxylases"/>
</dbReference>
<feature type="region of interest" description="Disordered" evidence="2">
    <location>
        <begin position="1"/>
        <end position="37"/>
    </location>
</feature>
<dbReference type="FunFam" id="3.60.130.10:FF:000011">
    <property type="entry name" value="Taurine catabolism dioxygenase TauD"/>
    <property type="match status" value="1"/>
</dbReference>
<dbReference type="SUPFAM" id="SSF51197">
    <property type="entry name" value="Clavaminate synthase-like"/>
    <property type="match status" value="1"/>
</dbReference>
<evidence type="ECO:0000256" key="1">
    <source>
        <dbReference type="ARBA" id="ARBA00023002"/>
    </source>
</evidence>
<sequence>MATAATATATQPPLGLVSSTTPAAQPPPGQPDISYHPDWNKYQARVARRTQTENLPKTLPEGFPKELKGDLVWEGESLAQKYDWTYVFSADQLAEIDNAVTHFKSLKLGLGYITQETFPLPNLHAELRRLSHELHFGHGFFVLRGLDVDKYTREENVIIYTGISSYIGSIRGRQDAYLDGKRADVVIGHIKDVRSGLGDGKNKDQIKIGTPAYTADKQVFHTDSGDIVSLFALSTAAEGGASRLASTWRVYNHLAATRPDLIHTLSGDWEADLSEVADTFFFAFSFTKTVDDKDKFAKRPLLYYQPASADRKTPERILLQYGRRYYVGFGQLPRSSHLPPITEAQAEALDALHFLGERFSVSTNFEKGDIQYINNVAIFHARDGFTDEGDKQ</sequence>
<dbReference type="InterPro" id="IPR003819">
    <property type="entry name" value="TauD/TfdA-like"/>
</dbReference>
<evidence type="ECO:0000313" key="5">
    <source>
        <dbReference type="Proteomes" id="UP000676310"/>
    </source>
</evidence>
<gene>
    <name evidence="4" type="ORF">ALTATR162_LOCUS11633</name>
</gene>
<dbReference type="Pfam" id="PF02668">
    <property type="entry name" value="TauD"/>
    <property type="match status" value="1"/>
</dbReference>
<feature type="domain" description="TauD/TfdA-like" evidence="3">
    <location>
        <begin position="113"/>
        <end position="387"/>
    </location>
</feature>
<evidence type="ECO:0000313" key="4">
    <source>
        <dbReference type="EMBL" id="CAG5186614.1"/>
    </source>
</evidence>
<organism evidence="4 5">
    <name type="scientific">Alternaria atra</name>
    <dbReference type="NCBI Taxonomy" id="119953"/>
    <lineage>
        <taxon>Eukaryota</taxon>
        <taxon>Fungi</taxon>
        <taxon>Dikarya</taxon>
        <taxon>Ascomycota</taxon>
        <taxon>Pezizomycotina</taxon>
        <taxon>Dothideomycetes</taxon>
        <taxon>Pleosporomycetidae</taxon>
        <taxon>Pleosporales</taxon>
        <taxon>Pleosporineae</taxon>
        <taxon>Pleosporaceae</taxon>
        <taxon>Alternaria</taxon>
        <taxon>Alternaria sect. Ulocladioides</taxon>
    </lineage>
</organism>
<evidence type="ECO:0000256" key="2">
    <source>
        <dbReference type="SAM" id="MobiDB-lite"/>
    </source>
</evidence>
<dbReference type="Proteomes" id="UP000676310">
    <property type="component" value="Unassembled WGS sequence"/>
</dbReference>
<evidence type="ECO:0000259" key="3">
    <source>
        <dbReference type="Pfam" id="PF02668"/>
    </source>
</evidence>
<dbReference type="OrthoDB" id="272271at2759"/>
<dbReference type="EMBL" id="CAJRGZ010000030">
    <property type="protein sequence ID" value="CAG5186614.1"/>
    <property type="molecule type" value="Genomic_DNA"/>
</dbReference>
<keyword evidence="5" id="KW-1185">Reference proteome</keyword>
<feature type="compositionally biased region" description="Low complexity" evidence="2">
    <location>
        <begin position="1"/>
        <end position="10"/>
    </location>
</feature>
<keyword evidence="1" id="KW-0560">Oxidoreductase</keyword>
<dbReference type="PANTHER" id="PTHR10696">
    <property type="entry name" value="GAMMA-BUTYROBETAINE HYDROXYLASE-RELATED"/>
    <property type="match status" value="1"/>
</dbReference>
<dbReference type="GeneID" id="67011927"/>
<accession>A0A8J2N5Q7</accession>
<dbReference type="AlphaFoldDB" id="A0A8J2N5Q7"/>
<name>A0A8J2N5Q7_9PLEO</name>
<dbReference type="RefSeq" id="XP_043175210.1">
    <property type="nucleotide sequence ID" value="XM_043319275.1"/>
</dbReference>
<reference evidence="4" key="1">
    <citation type="submission" date="2021-05" db="EMBL/GenBank/DDBJ databases">
        <authorList>
            <person name="Stam R."/>
        </authorList>
    </citation>
    <scope>NUCLEOTIDE SEQUENCE</scope>
    <source>
        <strain evidence="4">CS162</strain>
    </source>
</reference>
<proteinExistence type="predicted"/>
<protein>
    <recommendedName>
        <fullName evidence="3">TauD/TfdA-like domain-containing protein</fullName>
    </recommendedName>
</protein>
<dbReference type="PANTHER" id="PTHR10696:SF54">
    <property type="entry name" value="FAMILY OXIDOREDUCTASE, PUTATIVE (AFU_ORTHOLOGUE AFUA_4G13850)-RELATED"/>
    <property type="match status" value="1"/>
</dbReference>
<comment type="caution">
    <text evidence="4">The sequence shown here is derived from an EMBL/GenBank/DDBJ whole genome shotgun (WGS) entry which is preliminary data.</text>
</comment>
<dbReference type="InterPro" id="IPR042098">
    <property type="entry name" value="TauD-like_sf"/>
</dbReference>